<sequence length="58" mass="6635">MERLRKAISELTLPDGKQRPLGIPTIRDRVAQMSAVLVLAPIFEADLPPEQYAYRENR</sequence>
<reference evidence="1" key="1">
    <citation type="submission" date="2013-08" db="EMBL/GenBank/DDBJ databases">
        <authorList>
            <person name="Mendez C."/>
            <person name="Richter M."/>
            <person name="Ferrer M."/>
            <person name="Sanchez J."/>
        </authorList>
    </citation>
    <scope>NUCLEOTIDE SEQUENCE</scope>
</reference>
<accession>T1AHB4</accession>
<dbReference type="SUPFAM" id="SSF56672">
    <property type="entry name" value="DNA/RNA polymerases"/>
    <property type="match status" value="1"/>
</dbReference>
<dbReference type="AlphaFoldDB" id="T1AHB4"/>
<evidence type="ECO:0000313" key="1">
    <source>
        <dbReference type="EMBL" id="EQD56557.1"/>
    </source>
</evidence>
<dbReference type="InterPro" id="IPR043502">
    <property type="entry name" value="DNA/RNA_pol_sf"/>
</dbReference>
<comment type="caution">
    <text evidence="1">The sequence shown here is derived from an EMBL/GenBank/DDBJ whole genome shotgun (WGS) entry which is preliminary data.</text>
</comment>
<keyword evidence="1" id="KW-0808">Transferase</keyword>
<reference evidence="1" key="2">
    <citation type="journal article" date="2014" name="ISME J.">
        <title>Microbial stratification in low pH oxic and suboxic macroscopic growths along an acid mine drainage.</title>
        <authorList>
            <person name="Mendez-Garcia C."/>
            <person name="Mesa V."/>
            <person name="Sprenger R.R."/>
            <person name="Richter M."/>
            <person name="Diez M.S."/>
            <person name="Solano J."/>
            <person name="Bargiela R."/>
            <person name="Golyshina O.V."/>
            <person name="Manteca A."/>
            <person name="Ramos J.L."/>
            <person name="Gallego J.R."/>
            <person name="Llorente I."/>
            <person name="Martins Dos Santos V.A."/>
            <person name="Jensen O.N."/>
            <person name="Pelaez A.I."/>
            <person name="Sanchez J."/>
            <person name="Ferrer M."/>
        </authorList>
    </citation>
    <scope>NUCLEOTIDE SEQUENCE</scope>
</reference>
<name>T1AHB4_9ZZZZ</name>
<organism evidence="1">
    <name type="scientific">mine drainage metagenome</name>
    <dbReference type="NCBI Taxonomy" id="410659"/>
    <lineage>
        <taxon>unclassified sequences</taxon>
        <taxon>metagenomes</taxon>
        <taxon>ecological metagenomes</taxon>
    </lineage>
</organism>
<keyword evidence="1" id="KW-0548">Nucleotidyltransferase</keyword>
<protein>
    <submittedName>
        <fullName evidence="1">Reverse transcriptase/maturase family protein</fullName>
    </submittedName>
</protein>
<feature type="non-terminal residue" evidence="1">
    <location>
        <position position="58"/>
    </location>
</feature>
<gene>
    <name evidence="1" type="ORF">B1A_11476</name>
</gene>
<proteinExistence type="predicted"/>
<dbReference type="GO" id="GO:0003964">
    <property type="term" value="F:RNA-directed DNA polymerase activity"/>
    <property type="evidence" value="ECO:0007669"/>
    <property type="project" value="UniProtKB-KW"/>
</dbReference>
<keyword evidence="1" id="KW-0695">RNA-directed DNA polymerase</keyword>
<dbReference type="EMBL" id="AUZX01008214">
    <property type="protein sequence ID" value="EQD56557.1"/>
    <property type="molecule type" value="Genomic_DNA"/>
</dbReference>